<feature type="region of interest" description="Disordered" evidence="1">
    <location>
        <begin position="1"/>
        <end position="83"/>
    </location>
</feature>
<evidence type="ECO:0008006" key="4">
    <source>
        <dbReference type="Google" id="ProtNLM"/>
    </source>
</evidence>
<sequence>METLSESLLLEPQSEPSPPPAPIVVTVPSSPDDGQNVRPHLLRTPPLRAFELPAPSDITPRPRALFDSDNLSPPLTFTSQSTDTSMSPFEEQLAAAGLPPPGAEHFDARRALWWAPGPHPPSPTEPNPSRGRLETLLAEPAALEDDRVWDAGLDRVWRGLTGGAKLKHRLPLALVIKILQAGWIREGTWPKGAVAPESDGDVPVPEAKATVSPLYTAAPSSMPEDRPTTEVEIVGKA</sequence>
<feature type="compositionally biased region" description="Basic and acidic residues" evidence="1">
    <location>
        <begin position="223"/>
        <end position="237"/>
    </location>
</feature>
<accession>A0A2G8ST77</accession>
<dbReference type="Proteomes" id="UP000230002">
    <property type="component" value="Unassembled WGS sequence"/>
</dbReference>
<proteinExistence type="predicted"/>
<evidence type="ECO:0000313" key="3">
    <source>
        <dbReference type="Proteomes" id="UP000230002"/>
    </source>
</evidence>
<evidence type="ECO:0000256" key="1">
    <source>
        <dbReference type="SAM" id="MobiDB-lite"/>
    </source>
</evidence>
<evidence type="ECO:0000313" key="2">
    <source>
        <dbReference type="EMBL" id="PIL36976.1"/>
    </source>
</evidence>
<feature type="region of interest" description="Disordered" evidence="1">
    <location>
        <begin position="217"/>
        <end position="237"/>
    </location>
</feature>
<name>A0A2G8ST77_9APHY</name>
<feature type="compositionally biased region" description="Polar residues" evidence="1">
    <location>
        <begin position="69"/>
        <end position="83"/>
    </location>
</feature>
<gene>
    <name evidence="2" type="ORF">GSI_00668</name>
</gene>
<keyword evidence="3" id="KW-1185">Reference proteome</keyword>
<dbReference type="OrthoDB" id="3366194at2759"/>
<dbReference type="EMBL" id="AYKW01000001">
    <property type="protein sequence ID" value="PIL36976.1"/>
    <property type="molecule type" value="Genomic_DNA"/>
</dbReference>
<protein>
    <recommendedName>
        <fullName evidence="4">DUF4050 domain-containing protein</fullName>
    </recommendedName>
</protein>
<reference evidence="2 3" key="1">
    <citation type="journal article" date="2015" name="Sci. Rep.">
        <title>Chromosome-level genome map provides insights into diverse defense mechanisms in the medicinal fungus Ganoderma sinense.</title>
        <authorList>
            <person name="Zhu Y."/>
            <person name="Xu J."/>
            <person name="Sun C."/>
            <person name="Zhou S."/>
            <person name="Xu H."/>
            <person name="Nelson D.R."/>
            <person name="Qian J."/>
            <person name="Song J."/>
            <person name="Luo H."/>
            <person name="Xiang L."/>
            <person name="Li Y."/>
            <person name="Xu Z."/>
            <person name="Ji A."/>
            <person name="Wang L."/>
            <person name="Lu S."/>
            <person name="Hayward A."/>
            <person name="Sun W."/>
            <person name="Li X."/>
            <person name="Schwartz D.C."/>
            <person name="Wang Y."/>
            <person name="Chen S."/>
        </authorList>
    </citation>
    <scope>NUCLEOTIDE SEQUENCE [LARGE SCALE GENOMIC DNA]</scope>
    <source>
        <strain evidence="2 3">ZZ0214-1</strain>
    </source>
</reference>
<comment type="caution">
    <text evidence="2">The sequence shown here is derived from an EMBL/GenBank/DDBJ whole genome shotgun (WGS) entry which is preliminary data.</text>
</comment>
<organism evidence="2 3">
    <name type="scientific">Ganoderma sinense ZZ0214-1</name>
    <dbReference type="NCBI Taxonomy" id="1077348"/>
    <lineage>
        <taxon>Eukaryota</taxon>
        <taxon>Fungi</taxon>
        <taxon>Dikarya</taxon>
        <taxon>Basidiomycota</taxon>
        <taxon>Agaricomycotina</taxon>
        <taxon>Agaricomycetes</taxon>
        <taxon>Polyporales</taxon>
        <taxon>Polyporaceae</taxon>
        <taxon>Ganoderma</taxon>
    </lineage>
</organism>
<dbReference type="AlphaFoldDB" id="A0A2G8ST77"/>
<feature type="compositionally biased region" description="Low complexity" evidence="1">
    <location>
        <begin position="1"/>
        <end position="14"/>
    </location>
</feature>